<keyword evidence="2" id="KW-1185">Reference proteome</keyword>
<name>A0AAV7LYA8_PLEWA</name>
<protein>
    <submittedName>
        <fullName evidence="1">Uncharacterized protein</fullName>
    </submittedName>
</protein>
<dbReference type="EMBL" id="JANPWB010000014">
    <property type="protein sequence ID" value="KAJ1096540.1"/>
    <property type="molecule type" value="Genomic_DNA"/>
</dbReference>
<dbReference type="Proteomes" id="UP001066276">
    <property type="component" value="Chromosome 10"/>
</dbReference>
<organism evidence="1 2">
    <name type="scientific">Pleurodeles waltl</name>
    <name type="common">Iberian ribbed newt</name>
    <dbReference type="NCBI Taxonomy" id="8319"/>
    <lineage>
        <taxon>Eukaryota</taxon>
        <taxon>Metazoa</taxon>
        <taxon>Chordata</taxon>
        <taxon>Craniata</taxon>
        <taxon>Vertebrata</taxon>
        <taxon>Euteleostomi</taxon>
        <taxon>Amphibia</taxon>
        <taxon>Batrachia</taxon>
        <taxon>Caudata</taxon>
        <taxon>Salamandroidea</taxon>
        <taxon>Salamandridae</taxon>
        <taxon>Pleurodelinae</taxon>
        <taxon>Pleurodeles</taxon>
    </lineage>
</organism>
<sequence>MRHLSYSGRTAGRYCENPPPRRLFHRHGLAGLPLLVAIKTKPSIMMGRGDYTGCAPLRTWEAYALGCFPRSVTERTETLFLDLALVLVKRIITCCYRVPQAPARMAWCRTL</sequence>
<dbReference type="AlphaFoldDB" id="A0AAV7LYA8"/>
<reference evidence="1" key="1">
    <citation type="journal article" date="2022" name="bioRxiv">
        <title>Sequencing and chromosome-scale assembly of the giantPleurodeles waltlgenome.</title>
        <authorList>
            <person name="Brown T."/>
            <person name="Elewa A."/>
            <person name="Iarovenko S."/>
            <person name="Subramanian E."/>
            <person name="Araus A.J."/>
            <person name="Petzold A."/>
            <person name="Susuki M."/>
            <person name="Suzuki K.-i.T."/>
            <person name="Hayashi T."/>
            <person name="Toyoda A."/>
            <person name="Oliveira C."/>
            <person name="Osipova E."/>
            <person name="Leigh N.D."/>
            <person name="Simon A."/>
            <person name="Yun M.H."/>
        </authorList>
    </citation>
    <scope>NUCLEOTIDE SEQUENCE</scope>
    <source>
        <strain evidence="1">20211129_DDA</strain>
        <tissue evidence="1">Liver</tissue>
    </source>
</reference>
<gene>
    <name evidence="1" type="ORF">NDU88_001676</name>
</gene>
<evidence type="ECO:0000313" key="1">
    <source>
        <dbReference type="EMBL" id="KAJ1096540.1"/>
    </source>
</evidence>
<accession>A0AAV7LYA8</accession>
<evidence type="ECO:0000313" key="2">
    <source>
        <dbReference type="Proteomes" id="UP001066276"/>
    </source>
</evidence>
<proteinExistence type="predicted"/>
<comment type="caution">
    <text evidence="1">The sequence shown here is derived from an EMBL/GenBank/DDBJ whole genome shotgun (WGS) entry which is preliminary data.</text>
</comment>